<dbReference type="PANTHER" id="PTHR30069:SF41">
    <property type="entry name" value="HEME_HEMOPEXIN UTILIZATION PROTEIN C"/>
    <property type="match status" value="1"/>
</dbReference>
<keyword evidence="4 12" id="KW-1134">Transmembrane beta strand</keyword>
<dbReference type="Gene3D" id="2.170.130.10">
    <property type="entry name" value="TonB-dependent receptor, plug domain"/>
    <property type="match status" value="1"/>
</dbReference>
<dbReference type="Pfam" id="PF07715">
    <property type="entry name" value="Plug"/>
    <property type="match status" value="1"/>
</dbReference>
<evidence type="ECO:0000256" key="4">
    <source>
        <dbReference type="ARBA" id="ARBA00022452"/>
    </source>
</evidence>
<dbReference type="InterPro" id="IPR010949">
    <property type="entry name" value="TonB_Hb/transfer/lactofer_rcpt"/>
</dbReference>
<organism evidence="16 17">
    <name type="scientific">Litoribacillus peritrichatus</name>
    <dbReference type="NCBI Taxonomy" id="718191"/>
    <lineage>
        <taxon>Bacteria</taxon>
        <taxon>Pseudomonadati</taxon>
        <taxon>Pseudomonadota</taxon>
        <taxon>Gammaproteobacteria</taxon>
        <taxon>Oceanospirillales</taxon>
        <taxon>Oceanospirillaceae</taxon>
        <taxon>Litoribacillus</taxon>
    </lineage>
</organism>
<dbReference type="PANTHER" id="PTHR30069">
    <property type="entry name" value="TONB-DEPENDENT OUTER MEMBRANE RECEPTOR"/>
    <property type="match status" value="1"/>
</dbReference>
<evidence type="ECO:0000313" key="16">
    <source>
        <dbReference type="EMBL" id="GAA3940802.1"/>
    </source>
</evidence>
<evidence type="ECO:0000256" key="6">
    <source>
        <dbReference type="ARBA" id="ARBA00022692"/>
    </source>
</evidence>
<evidence type="ECO:0000256" key="12">
    <source>
        <dbReference type="PROSITE-ProRule" id="PRU01360"/>
    </source>
</evidence>
<dbReference type="EMBL" id="BAABBN010000015">
    <property type="protein sequence ID" value="GAA3940802.1"/>
    <property type="molecule type" value="Genomic_DNA"/>
</dbReference>
<dbReference type="InterPro" id="IPR011662">
    <property type="entry name" value="Secretin/TonB_short_N"/>
</dbReference>
<proteinExistence type="inferred from homology"/>
<evidence type="ECO:0000256" key="5">
    <source>
        <dbReference type="ARBA" id="ARBA00022496"/>
    </source>
</evidence>
<protein>
    <submittedName>
        <fullName evidence="16">Heme uptake receptor HasR</fullName>
    </submittedName>
</protein>
<name>A0ABP7NBX7_9GAMM</name>
<comment type="subcellular location">
    <subcellularLocation>
        <location evidence="1 12">Cell outer membrane</location>
        <topology evidence="1 12">Multi-pass membrane protein</topology>
    </subcellularLocation>
</comment>
<keyword evidence="5" id="KW-0406">Ion transport</keyword>
<evidence type="ECO:0000256" key="8">
    <source>
        <dbReference type="ARBA" id="ARBA00023004"/>
    </source>
</evidence>
<comment type="similarity">
    <text evidence="2 12 13">Belongs to the TonB-dependent receptor family.</text>
</comment>
<dbReference type="InterPro" id="IPR039426">
    <property type="entry name" value="TonB-dep_rcpt-like"/>
</dbReference>
<keyword evidence="9 13" id="KW-0798">TonB box</keyword>
<evidence type="ECO:0000256" key="9">
    <source>
        <dbReference type="ARBA" id="ARBA00023077"/>
    </source>
</evidence>
<dbReference type="SMART" id="SM00965">
    <property type="entry name" value="STN"/>
    <property type="match status" value="1"/>
</dbReference>
<reference evidence="17" key="1">
    <citation type="journal article" date="2019" name="Int. J. Syst. Evol. Microbiol.">
        <title>The Global Catalogue of Microorganisms (GCM) 10K type strain sequencing project: providing services to taxonomists for standard genome sequencing and annotation.</title>
        <authorList>
            <consortium name="The Broad Institute Genomics Platform"/>
            <consortium name="The Broad Institute Genome Sequencing Center for Infectious Disease"/>
            <person name="Wu L."/>
            <person name="Ma J."/>
        </authorList>
    </citation>
    <scope>NUCLEOTIDE SEQUENCE [LARGE SCALE GENOMIC DNA]</scope>
    <source>
        <strain evidence="17">JCM 17551</strain>
    </source>
</reference>
<evidence type="ECO:0000256" key="3">
    <source>
        <dbReference type="ARBA" id="ARBA00022448"/>
    </source>
</evidence>
<feature type="domain" description="Secretin/TonB short N-terminal" evidence="15">
    <location>
        <begin position="56"/>
        <end position="107"/>
    </location>
</feature>
<keyword evidence="7 14" id="KW-0732">Signal</keyword>
<dbReference type="NCBIfam" id="TIGR01786">
    <property type="entry name" value="TonB-hemlactrns"/>
    <property type="match status" value="1"/>
</dbReference>
<evidence type="ECO:0000256" key="13">
    <source>
        <dbReference type="RuleBase" id="RU003357"/>
    </source>
</evidence>
<evidence type="ECO:0000259" key="15">
    <source>
        <dbReference type="SMART" id="SM00965"/>
    </source>
</evidence>
<accession>A0ABP7NBX7</accession>
<keyword evidence="10 12" id="KW-0472">Membrane</keyword>
<evidence type="ECO:0000256" key="7">
    <source>
        <dbReference type="ARBA" id="ARBA00022729"/>
    </source>
</evidence>
<sequence>MFRVLKPLVMLGLALSWVGMAFGEDTGQRGVPRYQFDIPAGELAPALNRFALTAKLVMYFDPAIAQGKTTIGLKGEYKVSEGFAVLLSGSGLIAQRKGVDHYAIESLLSGVAQNDGSIVTLDLLKVYGKAEQDEVYATPASVSTVSREQMARMPARNTSDVLASTSGVYTSQSRQDPGVSINIRGLQDFGRVNTMIDGTRQNFQKSGHGSNGSVYMDPELLAGVDVSKGPSSGVGGAAVIGGVVNFRTLEFDDLMAEGASQGGRLKLTTGSNAYHFSGNLAAAAKLSDNVEIVAAIGRKHIGAFEKGDKGGNAERENTELDSYWTGRSQFTGQDQWSGLLKGSWSFADDHKIKFSYIGFKSEFEEGSRTAVADNQEQTGGENATSENTVTTDTFLTNYQWQPLNDLIDLKASVYYTRTQNDQFRPESQNPADPYGEFTILYETNTLGGSLQNHSIVDLPEQQAVINFTYGTEFFYDWTRPESEKETAGNGREEWFSGPTPEGDRWLTSVFAQVEFSHASGLDLIAGLRYDYFTLEGEGEMKVGSVPNPPGVTPRETELRSAFSVSRHKGYFSPTLTAAYQLNDSLQVFSSYGLGVRPPSITETLMWGEHVGGSFPFFPNPGLEAERSFNFEVGANIRSKQVFTAGDRFNVKAAWFDNRIEHFITQASIMGPGAVEKNSVSNAFVNLDDDVRFYGVEIQAEYDSDVFFGEFSWTRTHSDLGQGGYDPFPLGSLVGFPATNHGDANGGGVLYVLPPIKKAALSGGVYFMDKALTFGLRVRMEDNDGRGGGSYQDAVDWQIYDAWANYKAASWLTFNLAVDNFTDRNYAELNGLSYWIAPGRTATGTATLTF</sequence>
<dbReference type="InterPro" id="IPR037066">
    <property type="entry name" value="Plug_dom_sf"/>
</dbReference>
<dbReference type="Pfam" id="PF00593">
    <property type="entry name" value="TonB_dep_Rec_b-barrel"/>
    <property type="match status" value="1"/>
</dbReference>
<keyword evidence="8" id="KW-0408">Iron</keyword>
<evidence type="ECO:0000256" key="1">
    <source>
        <dbReference type="ARBA" id="ARBA00004571"/>
    </source>
</evidence>
<dbReference type="Gene3D" id="2.40.170.20">
    <property type="entry name" value="TonB-dependent receptor, beta-barrel domain"/>
    <property type="match status" value="1"/>
</dbReference>
<evidence type="ECO:0000256" key="14">
    <source>
        <dbReference type="SAM" id="SignalP"/>
    </source>
</evidence>
<keyword evidence="5" id="KW-0410">Iron transport</keyword>
<keyword evidence="6 12" id="KW-0812">Transmembrane</keyword>
<feature type="chain" id="PRO_5045038430" evidence="14">
    <location>
        <begin position="22"/>
        <end position="849"/>
    </location>
</feature>
<dbReference type="RefSeq" id="WP_344800518.1">
    <property type="nucleotide sequence ID" value="NZ_BAABBN010000015.1"/>
</dbReference>
<dbReference type="NCBIfam" id="TIGR01785">
    <property type="entry name" value="TonB-hemin"/>
    <property type="match status" value="1"/>
</dbReference>
<dbReference type="Gene3D" id="3.55.50.30">
    <property type="match status" value="1"/>
</dbReference>
<keyword evidence="17" id="KW-1185">Reference proteome</keyword>
<dbReference type="InterPro" id="IPR000531">
    <property type="entry name" value="Beta-barrel_TonB"/>
</dbReference>
<evidence type="ECO:0000256" key="10">
    <source>
        <dbReference type="ARBA" id="ARBA00023136"/>
    </source>
</evidence>
<dbReference type="SUPFAM" id="SSF56935">
    <property type="entry name" value="Porins"/>
    <property type="match status" value="1"/>
</dbReference>
<keyword evidence="11 12" id="KW-0998">Cell outer membrane</keyword>
<feature type="signal peptide" evidence="14">
    <location>
        <begin position="1"/>
        <end position="21"/>
    </location>
</feature>
<gene>
    <name evidence="16" type="primary">hasR</name>
    <name evidence="16" type="ORF">GCM10022277_40970</name>
</gene>
<dbReference type="PROSITE" id="PS52016">
    <property type="entry name" value="TONB_DEPENDENT_REC_3"/>
    <property type="match status" value="1"/>
</dbReference>
<dbReference type="Proteomes" id="UP001501565">
    <property type="component" value="Unassembled WGS sequence"/>
</dbReference>
<keyword evidence="16" id="KW-0675">Receptor</keyword>
<keyword evidence="3 12" id="KW-0813">Transport</keyword>
<dbReference type="InterPro" id="IPR011276">
    <property type="entry name" value="TonB_haem/Hb_rcpt"/>
</dbReference>
<dbReference type="InterPro" id="IPR012910">
    <property type="entry name" value="Plug_dom"/>
</dbReference>
<dbReference type="InterPro" id="IPR036942">
    <property type="entry name" value="Beta-barrel_TonB_sf"/>
</dbReference>
<evidence type="ECO:0000313" key="17">
    <source>
        <dbReference type="Proteomes" id="UP001501565"/>
    </source>
</evidence>
<comment type="caution">
    <text evidence="16">The sequence shown here is derived from an EMBL/GenBank/DDBJ whole genome shotgun (WGS) entry which is preliminary data.</text>
</comment>
<evidence type="ECO:0000256" key="2">
    <source>
        <dbReference type="ARBA" id="ARBA00009810"/>
    </source>
</evidence>
<evidence type="ECO:0000256" key="11">
    <source>
        <dbReference type="ARBA" id="ARBA00023237"/>
    </source>
</evidence>